<dbReference type="Pfam" id="PF12514">
    <property type="entry name" value="DUF3718"/>
    <property type="match status" value="1"/>
</dbReference>
<keyword evidence="3" id="KW-1185">Reference proteome</keyword>
<reference evidence="2" key="1">
    <citation type="submission" date="2021-03" db="EMBL/GenBank/DDBJ databases">
        <title>Description of Psychrosphaera ytuae sp. nov. isolated from deep sea sediment of South China Sea.</title>
        <authorList>
            <person name="Zhang J."/>
            <person name="Xu X.-D."/>
        </authorList>
    </citation>
    <scope>NUCLEOTIDE SEQUENCE</scope>
    <source>
        <strain evidence="2">MTZ26</strain>
    </source>
</reference>
<sequence length="121" mass="13504">MIKSNILLVGAVSLLMSTSVLSQEKQYVAADDSPETRLCVTAADGTINKFRRQVHNYGLQGPLAIKYRFVANKVYCNGFNITQFAEDAGNDVVAMKLKQYRKNTVYIYDIAKVNHGNVIIK</sequence>
<feature type="chain" id="PRO_5037262412" evidence="1">
    <location>
        <begin position="23"/>
        <end position="121"/>
    </location>
</feature>
<accession>A0A975DE81</accession>
<feature type="signal peptide" evidence="1">
    <location>
        <begin position="1"/>
        <end position="22"/>
    </location>
</feature>
<proteinExistence type="predicted"/>
<dbReference type="Proteomes" id="UP000682739">
    <property type="component" value="Chromosome"/>
</dbReference>
<name>A0A975DE81_9GAMM</name>
<gene>
    <name evidence="2" type="ORF">J1N51_04620</name>
</gene>
<dbReference type="InterPro" id="IPR022193">
    <property type="entry name" value="DUF3718"/>
</dbReference>
<organism evidence="2 3">
    <name type="scientific">Psychrosphaera ytuae</name>
    <dbReference type="NCBI Taxonomy" id="2820710"/>
    <lineage>
        <taxon>Bacteria</taxon>
        <taxon>Pseudomonadati</taxon>
        <taxon>Pseudomonadota</taxon>
        <taxon>Gammaproteobacteria</taxon>
        <taxon>Alteromonadales</taxon>
        <taxon>Pseudoalteromonadaceae</taxon>
        <taxon>Psychrosphaera</taxon>
    </lineage>
</organism>
<evidence type="ECO:0000256" key="1">
    <source>
        <dbReference type="SAM" id="SignalP"/>
    </source>
</evidence>
<dbReference type="RefSeq" id="WP_208832805.1">
    <property type="nucleotide sequence ID" value="NZ_CP072110.1"/>
</dbReference>
<evidence type="ECO:0000313" key="2">
    <source>
        <dbReference type="EMBL" id="QTH64751.1"/>
    </source>
</evidence>
<dbReference type="AlphaFoldDB" id="A0A975DE81"/>
<keyword evidence="1" id="KW-0732">Signal</keyword>
<protein>
    <submittedName>
        <fullName evidence="2">DUF3718 domain-containing protein</fullName>
    </submittedName>
</protein>
<dbReference type="KEGG" id="psym:J1N51_04620"/>
<dbReference type="EMBL" id="CP072110">
    <property type="protein sequence ID" value="QTH64751.1"/>
    <property type="molecule type" value="Genomic_DNA"/>
</dbReference>
<evidence type="ECO:0000313" key="3">
    <source>
        <dbReference type="Proteomes" id="UP000682739"/>
    </source>
</evidence>